<evidence type="ECO:0000256" key="14">
    <source>
        <dbReference type="ARBA" id="ARBA00032361"/>
    </source>
</evidence>
<keyword evidence="7" id="KW-0808">Transferase</keyword>
<dbReference type="EC" id="2.7.8.8" evidence="4"/>
<keyword evidence="12" id="KW-0594">Phospholipid biosynthesis</keyword>
<gene>
    <name evidence="16" type="ORF">METZ01_LOCUS172850</name>
</gene>
<dbReference type="EMBL" id="UINC01032399">
    <property type="protein sequence ID" value="SVB19996.1"/>
    <property type="molecule type" value="Genomic_DNA"/>
</dbReference>
<dbReference type="InterPro" id="IPR000462">
    <property type="entry name" value="CDP-OH_P_trans"/>
</dbReference>
<feature type="transmembrane region" description="Helical" evidence="15">
    <location>
        <begin position="214"/>
        <end position="233"/>
    </location>
</feature>
<keyword evidence="6" id="KW-0444">Lipid biosynthesis</keyword>
<evidence type="ECO:0000256" key="2">
    <source>
        <dbReference type="ARBA" id="ARBA00004127"/>
    </source>
</evidence>
<dbReference type="InterPro" id="IPR048254">
    <property type="entry name" value="CDP_ALCOHOL_P_TRANSF_CS"/>
</dbReference>
<protein>
    <recommendedName>
        <fullName evidence="5">CDP-diacylglycerol--serine O-phosphatidyltransferase</fullName>
        <ecNumber evidence="4">2.7.8.8</ecNumber>
    </recommendedName>
    <alternativeName>
        <fullName evidence="14">Phosphatidylserine synthase</fullName>
    </alternativeName>
</protein>
<evidence type="ECO:0000256" key="7">
    <source>
        <dbReference type="ARBA" id="ARBA00022679"/>
    </source>
</evidence>
<comment type="similarity">
    <text evidence="3">Belongs to the CDP-alcohol phosphatidyltransferase class-I family.</text>
</comment>
<dbReference type="Pfam" id="PF01066">
    <property type="entry name" value="CDP-OH_P_transf"/>
    <property type="match status" value="1"/>
</dbReference>
<feature type="transmembrane region" description="Helical" evidence="15">
    <location>
        <begin position="7"/>
        <end position="28"/>
    </location>
</feature>
<evidence type="ECO:0000256" key="10">
    <source>
        <dbReference type="ARBA" id="ARBA00023098"/>
    </source>
</evidence>
<accession>A0A382C1Q1</accession>
<keyword evidence="10" id="KW-0443">Lipid metabolism</keyword>
<reference evidence="16" key="1">
    <citation type="submission" date="2018-05" db="EMBL/GenBank/DDBJ databases">
        <authorList>
            <person name="Lanie J.A."/>
            <person name="Ng W.-L."/>
            <person name="Kazmierczak K.M."/>
            <person name="Andrzejewski T.M."/>
            <person name="Davidsen T.M."/>
            <person name="Wayne K.J."/>
            <person name="Tettelin H."/>
            <person name="Glass J.I."/>
            <person name="Rusch D."/>
            <person name="Podicherti R."/>
            <person name="Tsui H.-C.T."/>
            <person name="Winkler M.E."/>
        </authorList>
    </citation>
    <scope>NUCLEOTIDE SEQUENCE</scope>
</reference>
<dbReference type="InterPro" id="IPR043130">
    <property type="entry name" value="CDP-OH_PTrfase_TM_dom"/>
</dbReference>
<feature type="transmembrane region" description="Helical" evidence="15">
    <location>
        <begin position="97"/>
        <end position="115"/>
    </location>
</feature>
<dbReference type="InterPro" id="IPR004533">
    <property type="entry name" value="CDP-diaglyc--ser_O-PTrfase"/>
</dbReference>
<dbReference type="AlphaFoldDB" id="A0A382C1Q1"/>
<keyword evidence="11 15" id="KW-0472">Membrane</keyword>
<evidence type="ECO:0000256" key="15">
    <source>
        <dbReference type="SAM" id="Phobius"/>
    </source>
</evidence>
<evidence type="ECO:0000256" key="5">
    <source>
        <dbReference type="ARBA" id="ARBA00017171"/>
    </source>
</evidence>
<name>A0A382C1Q1_9ZZZZ</name>
<dbReference type="InterPro" id="IPR050324">
    <property type="entry name" value="CDP-alcohol_PTase-I"/>
</dbReference>
<keyword evidence="8 15" id="KW-0812">Transmembrane</keyword>
<dbReference type="Gene3D" id="1.20.120.1760">
    <property type="match status" value="1"/>
</dbReference>
<evidence type="ECO:0000313" key="16">
    <source>
        <dbReference type="EMBL" id="SVB19996.1"/>
    </source>
</evidence>
<sequence>VTKLRRGIYLLPNLLTTGALFSGFYSIVAAMNQQFESAAIAIFVAIVLDGMDGRIARLTNTQSAFGMQYDSLSDMISFGLAPSLVMYQWALFGMGKLGWLAAFVYTVCAALRLARFNTQATSIDRRFFQGLPSPGAAAVLGALVWFGSSYGLIDGKTIEFICFLVTVIVGLLMVSNIRYHSFKEFDLKNRIPFVAFLIIVPIFVLVAIEPASILFLLAAIYVVSGPIFTLILLRRHRAARKNAR</sequence>
<proteinExistence type="inferred from homology"/>
<comment type="subcellular location">
    <subcellularLocation>
        <location evidence="2">Endomembrane system</location>
        <topology evidence="2">Multi-pass membrane protein</topology>
    </subcellularLocation>
</comment>
<evidence type="ECO:0000256" key="13">
    <source>
        <dbReference type="ARBA" id="ARBA00023264"/>
    </source>
</evidence>
<evidence type="ECO:0000256" key="12">
    <source>
        <dbReference type="ARBA" id="ARBA00023209"/>
    </source>
</evidence>
<keyword evidence="9 15" id="KW-1133">Transmembrane helix</keyword>
<feature type="transmembrane region" description="Helical" evidence="15">
    <location>
        <begin position="191"/>
        <end position="208"/>
    </location>
</feature>
<dbReference type="NCBIfam" id="TIGR00473">
    <property type="entry name" value="pssA"/>
    <property type="match status" value="1"/>
</dbReference>
<evidence type="ECO:0000256" key="1">
    <source>
        <dbReference type="ARBA" id="ARBA00000287"/>
    </source>
</evidence>
<dbReference type="GO" id="GO:0012505">
    <property type="term" value="C:endomembrane system"/>
    <property type="evidence" value="ECO:0007669"/>
    <property type="project" value="UniProtKB-SubCell"/>
</dbReference>
<keyword evidence="13" id="KW-1208">Phospholipid metabolism</keyword>
<dbReference type="PANTHER" id="PTHR14269">
    <property type="entry name" value="CDP-DIACYLGLYCEROL--GLYCEROL-3-PHOSPHATE 3-PHOSPHATIDYLTRANSFERASE-RELATED"/>
    <property type="match status" value="1"/>
</dbReference>
<evidence type="ECO:0000256" key="6">
    <source>
        <dbReference type="ARBA" id="ARBA00022516"/>
    </source>
</evidence>
<comment type="catalytic activity">
    <reaction evidence="1">
        <text>a CDP-1,2-diacyl-sn-glycerol + L-serine = a 1,2-diacyl-sn-glycero-3-phospho-L-serine + CMP + H(+)</text>
        <dbReference type="Rhea" id="RHEA:16913"/>
        <dbReference type="ChEBI" id="CHEBI:15378"/>
        <dbReference type="ChEBI" id="CHEBI:33384"/>
        <dbReference type="ChEBI" id="CHEBI:57262"/>
        <dbReference type="ChEBI" id="CHEBI:58332"/>
        <dbReference type="ChEBI" id="CHEBI:60377"/>
        <dbReference type="EC" id="2.7.8.8"/>
    </reaction>
</comment>
<evidence type="ECO:0000256" key="3">
    <source>
        <dbReference type="ARBA" id="ARBA00010441"/>
    </source>
</evidence>
<feature type="transmembrane region" description="Helical" evidence="15">
    <location>
        <begin position="127"/>
        <end position="146"/>
    </location>
</feature>
<organism evidence="16">
    <name type="scientific">marine metagenome</name>
    <dbReference type="NCBI Taxonomy" id="408172"/>
    <lineage>
        <taxon>unclassified sequences</taxon>
        <taxon>metagenomes</taxon>
        <taxon>ecological metagenomes</taxon>
    </lineage>
</organism>
<dbReference type="GO" id="GO:0003882">
    <property type="term" value="F:CDP-diacylglycerol-serine O-phosphatidyltransferase activity"/>
    <property type="evidence" value="ECO:0007669"/>
    <property type="project" value="UniProtKB-EC"/>
</dbReference>
<feature type="non-terminal residue" evidence="16">
    <location>
        <position position="1"/>
    </location>
</feature>
<dbReference type="GO" id="GO:0016020">
    <property type="term" value="C:membrane"/>
    <property type="evidence" value="ECO:0007669"/>
    <property type="project" value="InterPro"/>
</dbReference>
<dbReference type="PANTHER" id="PTHR14269:SF61">
    <property type="entry name" value="CDP-DIACYLGLYCEROL--SERINE O-PHOSPHATIDYLTRANSFERASE"/>
    <property type="match status" value="1"/>
</dbReference>
<evidence type="ECO:0000256" key="4">
    <source>
        <dbReference type="ARBA" id="ARBA00013174"/>
    </source>
</evidence>
<dbReference type="GO" id="GO:0008654">
    <property type="term" value="P:phospholipid biosynthetic process"/>
    <property type="evidence" value="ECO:0007669"/>
    <property type="project" value="UniProtKB-KW"/>
</dbReference>
<evidence type="ECO:0000256" key="11">
    <source>
        <dbReference type="ARBA" id="ARBA00023136"/>
    </source>
</evidence>
<evidence type="ECO:0000256" key="8">
    <source>
        <dbReference type="ARBA" id="ARBA00022692"/>
    </source>
</evidence>
<feature type="transmembrane region" description="Helical" evidence="15">
    <location>
        <begin position="158"/>
        <end position="179"/>
    </location>
</feature>
<dbReference type="PROSITE" id="PS00379">
    <property type="entry name" value="CDP_ALCOHOL_P_TRANSF"/>
    <property type="match status" value="1"/>
</dbReference>
<evidence type="ECO:0000256" key="9">
    <source>
        <dbReference type="ARBA" id="ARBA00022989"/>
    </source>
</evidence>